<accession>K1SQ35</accession>
<proteinExistence type="predicted"/>
<dbReference type="AlphaFoldDB" id="K1SQ35"/>
<name>K1SQ35_9ZZZZ</name>
<dbReference type="EMBL" id="AJWZ01010114">
    <property type="protein sequence ID" value="EKC49386.1"/>
    <property type="molecule type" value="Genomic_DNA"/>
</dbReference>
<evidence type="ECO:0000313" key="1">
    <source>
        <dbReference type="EMBL" id="EKC49386.1"/>
    </source>
</evidence>
<reference evidence="1" key="1">
    <citation type="journal article" date="2013" name="Environ. Microbiol.">
        <title>Microbiota from the distal guts of lean and obese adolescents exhibit partial functional redundancy besides clear differences in community structure.</title>
        <authorList>
            <person name="Ferrer M."/>
            <person name="Ruiz A."/>
            <person name="Lanza F."/>
            <person name="Haange S.B."/>
            <person name="Oberbach A."/>
            <person name="Till H."/>
            <person name="Bargiela R."/>
            <person name="Campoy C."/>
            <person name="Segura M.T."/>
            <person name="Richter M."/>
            <person name="von Bergen M."/>
            <person name="Seifert J."/>
            <person name="Suarez A."/>
        </authorList>
    </citation>
    <scope>NUCLEOTIDE SEQUENCE</scope>
</reference>
<organism evidence="1">
    <name type="scientific">human gut metagenome</name>
    <dbReference type="NCBI Taxonomy" id="408170"/>
    <lineage>
        <taxon>unclassified sequences</taxon>
        <taxon>metagenomes</taxon>
        <taxon>organismal metagenomes</taxon>
    </lineage>
</organism>
<feature type="non-terminal residue" evidence="1">
    <location>
        <position position="70"/>
    </location>
</feature>
<protein>
    <submittedName>
        <fullName evidence="1">Peroxiredoxin</fullName>
    </submittedName>
</protein>
<sequence length="70" mass="7756">MGKQIKAGEKLPFFKYDTPYSAANSFRQLLAEHAPLVLVFMSNFGHPITRTFVGRYAATYDELTGGSLAL</sequence>
<gene>
    <name evidence="1" type="ORF">OBE_14665</name>
</gene>
<comment type="caution">
    <text evidence="1">The sequence shown here is derived from an EMBL/GenBank/DDBJ whole genome shotgun (WGS) entry which is preliminary data.</text>
</comment>